<dbReference type="Proteomes" id="UP001304683">
    <property type="component" value="Chromosome"/>
</dbReference>
<evidence type="ECO:0000313" key="3">
    <source>
        <dbReference type="EMBL" id="WPD18698.1"/>
    </source>
</evidence>
<keyword evidence="2" id="KW-1133">Transmembrane helix</keyword>
<organism evidence="3 4">
    <name type="scientific">Thermaerobacter composti</name>
    <dbReference type="NCBI Taxonomy" id="554949"/>
    <lineage>
        <taxon>Bacteria</taxon>
        <taxon>Bacillati</taxon>
        <taxon>Bacillota</taxon>
        <taxon>Clostridia</taxon>
        <taxon>Eubacteriales</taxon>
        <taxon>Clostridiales Family XVII. Incertae Sedis</taxon>
        <taxon>Thermaerobacter</taxon>
    </lineage>
</organism>
<feature type="region of interest" description="Disordered" evidence="1">
    <location>
        <begin position="65"/>
        <end position="119"/>
    </location>
</feature>
<sequence>MRERLKPLVRGMALVAFAAIAVLWQRRTGGSVAGLVAATAGMAVALVAAVALFARVMSGLQRRGAEVGAGGVPAGPWPPAGAGDRGGSPAHRGRGTAVAGSRRPRRPARKSGGGPWRAS</sequence>
<dbReference type="EMBL" id="CP132508">
    <property type="protein sequence ID" value="WPD18698.1"/>
    <property type="molecule type" value="Genomic_DNA"/>
</dbReference>
<protein>
    <submittedName>
        <fullName evidence="3">Uncharacterized protein</fullName>
    </submittedName>
</protein>
<evidence type="ECO:0000256" key="2">
    <source>
        <dbReference type="SAM" id="Phobius"/>
    </source>
</evidence>
<accession>A0ABZ0QNW2</accession>
<reference evidence="3 4" key="1">
    <citation type="submission" date="2023-08" db="EMBL/GenBank/DDBJ databases">
        <title>Genome sequence of Thermaerobacter compostii strain Ins1, a spore-forming filamentous bacterium isolated from a deep geothermal reservoir.</title>
        <authorList>
            <person name="Bregnard D."/>
            <person name="Gonzalez D."/>
            <person name="Junier P."/>
        </authorList>
    </citation>
    <scope>NUCLEOTIDE SEQUENCE [LARGE SCALE GENOMIC DNA]</scope>
    <source>
        <strain evidence="3 4">Ins1</strain>
    </source>
</reference>
<feature type="transmembrane region" description="Helical" evidence="2">
    <location>
        <begin position="7"/>
        <end position="25"/>
    </location>
</feature>
<evidence type="ECO:0000313" key="4">
    <source>
        <dbReference type="Proteomes" id="UP001304683"/>
    </source>
</evidence>
<proteinExistence type="predicted"/>
<name>A0ABZ0QNW2_9FIRM</name>
<keyword evidence="2" id="KW-0472">Membrane</keyword>
<keyword evidence="2" id="KW-0812">Transmembrane</keyword>
<evidence type="ECO:0000256" key="1">
    <source>
        <dbReference type="SAM" id="MobiDB-lite"/>
    </source>
</evidence>
<dbReference type="RefSeq" id="WP_318750500.1">
    <property type="nucleotide sequence ID" value="NZ_CP132508.1"/>
</dbReference>
<feature type="transmembrane region" description="Helical" evidence="2">
    <location>
        <begin position="31"/>
        <end position="54"/>
    </location>
</feature>
<keyword evidence="4" id="KW-1185">Reference proteome</keyword>
<gene>
    <name evidence="3" type="ORF">Q5761_10075</name>
</gene>